<evidence type="ECO:0000256" key="4">
    <source>
        <dbReference type="ARBA" id="ARBA00022679"/>
    </source>
</evidence>
<gene>
    <name evidence="13" type="ORF">HD593_011855</name>
</gene>
<dbReference type="Pfam" id="PF02518">
    <property type="entry name" value="HATPase_c"/>
    <property type="match status" value="1"/>
</dbReference>
<dbReference type="SUPFAM" id="SSF55874">
    <property type="entry name" value="ATPase domain of HSP90 chaperone/DNA topoisomerase II/histidine kinase"/>
    <property type="match status" value="1"/>
</dbReference>
<dbReference type="CDD" id="cd16917">
    <property type="entry name" value="HATPase_UhpB-NarQ-NarX-like"/>
    <property type="match status" value="1"/>
</dbReference>
<evidence type="ECO:0000256" key="9">
    <source>
        <dbReference type="SAM" id="Coils"/>
    </source>
</evidence>
<dbReference type="GO" id="GO:0046983">
    <property type="term" value="F:protein dimerization activity"/>
    <property type="evidence" value="ECO:0007669"/>
    <property type="project" value="InterPro"/>
</dbReference>
<keyword evidence="7" id="KW-0067">ATP-binding</keyword>
<dbReference type="GO" id="GO:0000155">
    <property type="term" value="F:phosphorelay sensor kinase activity"/>
    <property type="evidence" value="ECO:0007669"/>
    <property type="project" value="InterPro"/>
</dbReference>
<keyword evidence="10" id="KW-1133">Transmembrane helix</keyword>
<keyword evidence="3" id="KW-0597">Phosphoprotein</keyword>
<name>A0A7X0P849_9ACTN</name>
<evidence type="ECO:0000313" key="14">
    <source>
        <dbReference type="Proteomes" id="UP000565579"/>
    </source>
</evidence>
<keyword evidence="5" id="KW-0547">Nucleotide-binding</keyword>
<dbReference type="Gene3D" id="3.30.565.10">
    <property type="entry name" value="Histidine kinase-like ATPase, C-terminal domain"/>
    <property type="match status" value="1"/>
</dbReference>
<evidence type="ECO:0000313" key="13">
    <source>
        <dbReference type="EMBL" id="MBB6557060.1"/>
    </source>
</evidence>
<evidence type="ECO:0000256" key="7">
    <source>
        <dbReference type="ARBA" id="ARBA00022840"/>
    </source>
</evidence>
<keyword evidence="6 13" id="KW-0418">Kinase</keyword>
<dbReference type="Pfam" id="PF07730">
    <property type="entry name" value="HisKA_3"/>
    <property type="match status" value="1"/>
</dbReference>
<comment type="caution">
    <text evidence="13">The sequence shown here is derived from an EMBL/GenBank/DDBJ whole genome shotgun (WGS) entry which is preliminary data.</text>
</comment>
<dbReference type="EC" id="2.7.13.3" evidence="2"/>
<feature type="transmembrane region" description="Helical" evidence="10">
    <location>
        <begin position="12"/>
        <end position="29"/>
    </location>
</feature>
<organism evidence="13 14">
    <name type="scientific">Nonomuraea rubra</name>
    <dbReference type="NCBI Taxonomy" id="46180"/>
    <lineage>
        <taxon>Bacteria</taxon>
        <taxon>Bacillati</taxon>
        <taxon>Actinomycetota</taxon>
        <taxon>Actinomycetes</taxon>
        <taxon>Streptosporangiales</taxon>
        <taxon>Streptosporangiaceae</taxon>
        <taxon>Nonomuraea</taxon>
    </lineage>
</organism>
<keyword evidence="8" id="KW-0902">Two-component regulatory system</keyword>
<dbReference type="GO" id="GO:0005524">
    <property type="term" value="F:ATP binding"/>
    <property type="evidence" value="ECO:0007669"/>
    <property type="project" value="UniProtKB-KW"/>
</dbReference>
<feature type="transmembrane region" description="Helical" evidence="10">
    <location>
        <begin position="57"/>
        <end position="74"/>
    </location>
</feature>
<dbReference type="AlphaFoldDB" id="A0A7X0P849"/>
<keyword evidence="9" id="KW-0175">Coiled coil</keyword>
<keyword evidence="10" id="KW-0812">Transmembrane</keyword>
<dbReference type="GO" id="GO:0016020">
    <property type="term" value="C:membrane"/>
    <property type="evidence" value="ECO:0007669"/>
    <property type="project" value="InterPro"/>
</dbReference>
<evidence type="ECO:0000259" key="12">
    <source>
        <dbReference type="Pfam" id="PF07730"/>
    </source>
</evidence>
<evidence type="ECO:0000256" key="8">
    <source>
        <dbReference type="ARBA" id="ARBA00023012"/>
    </source>
</evidence>
<keyword evidence="4" id="KW-0808">Transferase</keyword>
<protein>
    <recommendedName>
        <fullName evidence="2">histidine kinase</fullName>
        <ecNumber evidence="2">2.7.13.3</ecNumber>
    </recommendedName>
</protein>
<sequence>MSSVHGWRSFALDGALAAVVAAMLSLTVLTAPGTGALDLAAVLIGSAALLAWRRAPLVALAISTVSMLVYATHAEPGPPAAFPVLVSVYGAVRAGHRLLPVLAGVVFLGSSLAGSLAGATGDAQQQQVLQNTTLLLGWFLAAGVTGTVSMHRQAYVEQAEQRAAEAERTREEVARRRAGEERLRIARELHDSLTHSISVIKVQAGVAVHLARKRGEEVPAALLAIQEASGDAMRELRTTLELLRDTDGEPGEEDCPSGLARLGDLVERARSMGLPATVTVSGERRELPAEVDRAAYRIVQEALTNVSRHAGAAAAAVRIDYGGAELVVQVDDDGEASPDAPPVPGVGLLGMRERVTALGGRLLAEPRTEGGFTVRAELPVGGPS</sequence>
<dbReference type="PANTHER" id="PTHR24421">
    <property type="entry name" value="NITRATE/NITRITE SENSOR PROTEIN NARX-RELATED"/>
    <property type="match status" value="1"/>
</dbReference>
<evidence type="ECO:0000256" key="3">
    <source>
        <dbReference type="ARBA" id="ARBA00022553"/>
    </source>
</evidence>
<reference evidence="13 14" key="1">
    <citation type="submission" date="2020-08" db="EMBL/GenBank/DDBJ databases">
        <title>Sequencing the genomes of 1000 actinobacteria strains.</title>
        <authorList>
            <person name="Klenk H.-P."/>
        </authorList>
    </citation>
    <scope>NUCLEOTIDE SEQUENCE [LARGE SCALE GENOMIC DNA]</scope>
    <source>
        <strain evidence="13 14">DSM 43768</strain>
    </source>
</reference>
<dbReference type="EMBL" id="JACHMI010000001">
    <property type="protein sequence ID" value="MBB6557060.1"/>
    <property type="molecule type" value="Genomic_DNA"/>
</dbReference>
<feature type="domain" description="Histidine kinase/HSP90-like ATPase" evidence="11">
    <location>
        <begin position="293"/>
        <end position="380"/>
    </location>
</feature>
<evidence type="ECO:0000256" key="1">
    <source>
        <dbReference type="ARBA" id="ARBA00000085"/>
    </source>
</evidence>
<evidence type="ECO:0000256" key="10">
    <source>
        <dbReference type="SAM" id="Phobius"/>
    </source>
</evidence>
<evidence type="ECO:0000256" key="2">
    <source>
        <dbReference type="ARBA" id="ARBA00012438"/>
    </source>
</evidence>
<dbReference type="Gene3D" id="1.20.5.1930">
    <property type="match status" value="1"/>
</dbReference>
<dbReference type="Proteomes" id="UP000565579">
    <property type="component" value="Unassembled WGS sequence"/>
</dbReference>
<evidence type="ECO:0000256" key="5">
    <source>
        <dbReference type="ARBA" id="ARBA00022741"/>
    </source>
</evidence>
<evidence type="ECO:0000256" key="6">
    <source>
        <dbReference type="ARBA" id="ARBA00022777"/>
    </source>
</evidence>
<keyword evidence="10" id="KW-0472">Membrane</keyword>
<feature type="domain" description="Signal transduction histidine kinase subgroup 3 dimerisation and phosphoacceptor" evidence="12">
    <location>
        <begin position="181"/>
        <end position="246"/>
    </location>
</feature>
<dbReference type="InterPro" id="IPR003594">
    <property type="entry name" value="HATPase_dom"/>
</dbReference>
<dbReference type="InterPro" id="IPR036890">
    <property type="entry name" value="HATPase_C_sf"/>
</dbReference>
<dbReference type="PANTHER" id="PTHR24421:SF10">
    <property type="entry name" value="NITRATE_NITRITE SENSOR PROTEIN NARQ"/>
    <property type="match status" value="1"/>
</dbReference>
<dbReference type="InterPro" id="IPR011712">
    <property type="entry name" value="Sig_transdc_His_kin_sub3_dim/P"/>
</dbReference>
<dbReference type="RefSeq" id="WP_185111453.1">
    <property type="nucleotide sequence ID" value="NZ_BAAAXY010000158.1"/>
</dbReference>
<dbReference type="InterPro" id="IPR050482">
    <property type="entry name" value="Sensor_HK_TwoCompSys"/>
</dbReference>
<feature type="transmembrane region" description="Helical" evidence="10">
    <location>
        <begin position="94"/>
        <end position="116"/>
    </location>
</feature>
<evidence type="ECO:0000259" key="11">
    <source>
        <dbReference type="Pfam" id="PF02518"/>
    </source>
</evidence>
<accession>A0A7X0P849</accession>
<comment type="catalytic activity">
    <reaction evidence="1">
        <text>ATP + protein L-histidine = ADP + protein N-phospho-L-histidine.</text>
        <dbReference type="EC" id="2.7.13.3"/>
    </reaction>
</comment>
<keyword evidence="14" id="KW-1185">Reference proteome</keyword>
<proteinExistence type="predicted"/>
<feature type="transmembrane region" description="Helical" evidence="10">
    <location>
        <begin position="128"/>
        <end position="148"/>
    </location>
</feature>
<feature type="coiled-coil region" evidence="9">
    <location>
        <begin position="156"/>
        <end position="183"/>
    </location>
</feature>